<dbReference type="OrthoDB" id="9816572at2"/>
<comment type="subcellular location">
    <subcellularLocation>
        <location evidence="1">Cell membrane</location>
        <topology evidence="1">Multi-pass membrane protein</topology>
    </subcellularLocation>
</comment>
<protein>
    <submittedName>
        <fullName evidence="9">Virulence factor-related protein</fullName>
    </submittedName>
</protein>
<dbReference type="AlphaFoldDB" id="A0A0A2WXS2"/>
<evidence type="ECO:0000256" key="3">
    <source>
        <dbReference type="ARBA" id="ARBA00022692"/>
    </source>
</evidence>
<dbReference type="Pfam" id="PF03023">
    <property type="entry name" value="MurJ"/>
    <property type="match status" value="1"/>
</dbReference>
<sequence>MLKNVLTVMLGTLSSRVLGLLRQAVFNALFPDGLKDAFNVAYRVPNLLRELLAEGAVQNALIPVLKGLPAEEARRFSRRFGAFLLGVNLLVLGLGYLLAPYLALLLIAPGSHLREAGAFQEVVFLIRLLLPFLLFISLAALFSAFLQAEERFWPSSFAPVAFNLVSILLMALWPGNPTALGLSVTLGGLFQALVQLPFLRGFFLEWGLHPAFKTALLRMGPFVFTTSLRQFLNLVLVNVLTRYPQAAVTGFYNAEVVFQMALGLFATSPATALFPRLSGLAREDGRGFVRLLEGGVARMAFFLGLLGGVLTGLAPYLVVVLFGLFGPLSPENRTYSAQVLSAMGFAVLPWGLNTLLLRGLYALGRVGEAVSVSALIFALNTLGYWALREAGLFALNLATAGAGYLGFLLYLWLLRRLGMGPRGAVLAWARAFLPGLGAAGVGVVLQAFWPAATLKEALLPLLLGGVGSGLVYLGLALLIGVPVRALLSRRI</sequence>
<feature type="transmembrane region" description="Helical" evidence="8">
    <location>
        <begin position="152"/>
        <end position="173"/>
    </location>
</feature>
<feature type="transmembrane region" description="Helical" evidence="8">
    <location>
        <begin position="82"/>
        <end position="104"/>
    </location>
</feature>
<dbReference type="GO" id="GO:0005886">
    <property type="term" value="C:plasma membrane"/>
    <property type="evidence" value="ECO:0007669"/>
    <property type="project" value="UniProtKB-SubCell"/>
</dbReference>
<evidence type="ECO:0000256" key="4">
    <source>
        <dbReference type="ARBA" id="ARBA00022960"/>
    </source>
</evidence>
<gene>
    <name evidence="9" type="ORF">THFILI_09445</name>
</gene>
<feature type="transmembrane region" description="Helical" evidence="8">
    <location>
        <begin position="256"/>
        <end position="278"/>
    </location>
</feature>
<comment type="caution">
    <text evidence="9">The sequence shown here is derived from an EMBL/GenBank/DDBJ whole genome shotgun (WGS) entry which is preliminary data.</text>
</comment>
<reference evidence="9 10" key="1">
    <citation type="journal article" date="2015" name="Genome Announc.">
        <title>Draft Genome Sequence of the Thermophile Thermus filiformis ATCC 43280, Producer of Carotenoid-(Di)glucoside-Branched Fatty Acid (Di)esters and Source of Hyperthermostable Enzymes of Biotechnological Interest.</title>
        <authorList>
            <person name="Mandelli F."/>
            <person name="Oliveira Ramires B."/>
            <person name="Couger M.B."/>
            <person name="Paixao D.A."/>
            <person name="Camilo C.M."/>
            <person name="Polikarpov I."/>
            <person name="Prade R."/>
            <person name="Riano-Pachon D.M."/>
            <person name="Squina F.M."/>
        </authorList>
    </citation>
    <scope>NUCLEOTIDE SEQUENCE [LARGE SCALE GENOMIC DNA]</scope>
    <source>
        <strain evidence="9 10">ATCC 43280</strain>
    </source>
</reference>
<feature type="transmembrane region" description="Helical" evidence="8">
    <location>
        <begin position="425"/>
        <end position="449"/>
    </location>
</feature>
<feature type="transmembrane region" description="Helical" evidence="8">
    <location>
        <begin position="299"/>
        <end position="325"/>
    </location>
</feature>
<dbReference type="PANTHER" id="PTHR47019">
    <property type="entry name" value="LIPID II FLIPPASE MURJ"/>
    <property type="match status" value="1"/>
</dbReference>
<dbReference type="EMBL" id="JPSL02000040">
    <property type="protein sequence ID" value="KGQ23085.1"/>
    <property type="molecule type" value="Genomic_DNA"/>
</dbReference>
<dbReference type="Proteomes" id="UP000030364">
    <property type="component" value="Unassembled WGS sequence"/>
</dbReference>
<keyword evidence="6 8" id="KW-1133">Transmembrane helix</keyword>
<keyword evidence="4" id="KW-0133">Cell shape</keyword>
<feature type="transmembrane region" description="Helical" evidence="8">
    <location>
        <begin position="337"/>
        <end position="357"/>
    </location>
</feature>
<organism evidence="9 10">
    <name type="scientific">Thermus filiformis</name>
    <dbReference type="NCBI Taxonomy" id="276"/>
    <lineage>
        <taxon>Bacteria</taxon>
        <taxon>Thermotogati</taxon>
        <taxon>Deinococcota</taxon>
        <taxon>Deinococci</taxon>
        <taxon>Thermales</taxon>
        <taxon>Thermaceae</taxon>
        <taxon>Thermus</taxon>
    </lineage>
</organism>
<dbReference type="RefSeq" id="WP_038060315.1">
    <property type="nucleotide sequence ID" value="NZ_JPSL02000040.1"/>
</dbReference>
<keyword evidence="7 8" id="KW-0472">Membrane</keyword>
<dbReference type="InterPro" id="IPR051050">
    <property type="entry name" value="Lipid_II_flippase_MurJ/MviN"/>
</dbReference>
<dbReference type="GO" id="GO:0009252">
    <property type="term" value="P:peptidoglycan biosynthetic process"/>
    <property type="evidence" value="ECO:0007669"/>
    <property type="project" value="UniProtKB-KW"/>
</dbReference>
<keyword evidence="2" id="KW-1003">Cell membrane</keyword>
<keyword evidence="10" id="KW-1185">Reference proteome</keyword>
<name>A0A0A2WXS2_THEFI</name>
<feature type="transmembrane region" description="Helical" evidence="8">
    <location>
        <begin position="369"/>
        <end position="387"/>
    </location>
</feature>
<evidence type="ECO:0000256" key="6">
    <source>
        <dbReference type="ARBA" id="ARBA00022989"/>
    </source>
</evidence>
<evidence type="ECO:0000256" key="2">
    <source>
        <dbReference type="ARBA" id="ARBA00022475"/>
    </source>
</evidence>
<dbReference type="GO" id="GO:0008360">
    <property type="term" value="P:regulation of cell shape"/>
    <property type="evidence" value="ECO:0007669"/>
    <property type="project" value="UniProtKB-KW"/>
</dbReference>
<evidence type="ECO:0000256" key="5">
    <source>
        <dbReference type="ARBA" id="ARBA00022984"/>
    </source>
</evidence>
<dbReference type="GO" id="GO:0015648">
    <property type="term" value="F:lipid-linked peptidoglycan transporter activity"/>
    <property type="evidence" value="ECO:0007669"/>
    <property type="project" value="TreeGrafter"/>
</dbReference>
<accession>A0A0A2WXS2</accession>
<evidence type="ECO:0000256" key="1">
    <source>
        <dbReference type="ARBA" id="ARBA00004651"/>
    </source>
</evidence>
<evidence type="ECO:0000313" key="10">
    <source>
        <dbReference type="Proteomes" id="UP000030364"/>
    </source>
</evidence>
<keyword evidence="5" id="KW-0573">Peptidoglycan synthesis</keyword>
<proteinExistence type="predicted"/>
<dbReference type="PANTHER" id="PTHR47019:SF1">
    <property type="entry name" value="LIPID II FLIPPASE MURJ"/>
    <property type="match status" value="1"/>
</dbReference>
<dbReference type="NCBIfam" id="TIGR01695">
    <property type="entry name" value="murJ_mviN"/>
    <property type="match status" value="1"/>
</dbReference>
<dbReference type="InterPro" id="IPR004268">
    <property type="entry name" value="MurJ"/>
</dbReference>
<evidence type="ECO:0000256" key="8">
    <source>
        <dbReference type="SAM" id="Phobius"/>
    </source>
</evidence>
<keyword evidence="3 8" id="KW-0812">Transmembrane</keyword>
<evidence type="ECO:0000313" key="9">
    <source>
        <dbReference type="EMBL" id="KGQ23085.1"/>
    </source>
</evidence>
<feature type="transmembrane region" description="Helical" evidence="8">
    <location>
        <begin position="124"/>
        <end position="145"/>
    </location>
</feature>
<dbReference type="GO" id="GO:0034204">
    <property type="term" value="P:lipid translocation"/>
    <property type="evidence" value="ECO:0007669"/>
    <property type="project" value="TreeGrafter"/>
</dbReference>
<feature type="transmembrane region" description="Helical" evidence="8">
    <location>
        <begin position="393"/>
        <end position="413"/>
    </location>
</feature>
<dbReference type="PATRIC" id="fig|276.5.peg.47"/>
<dbReference type="PRINTS" id="PR01806">
    <property type="entry name" value="VIRFACTRMVIN"/>
</dbReference>
<evidence type="ECO:0000256" key="7">
    <source>
        <dbReference type="ARBA" id="ARBA00023136"/>
    </source>
</evidence>
<dbReference type="STRING" id="276.THFILI_09445"/>
<feature type="transmembrane region" description="Helical" evidence="8">
    <location>
        <begin position="461"/>
        <end position="487"/>
    </location>
</feature>